<proteinExistence type="predicted"/>
<sequence length="601" mass="68932">MPDNNAPIQESSQSGPVRGSSGAKINRLPEDVLLPIFLAVPDAVNAAARRFIYDLDETWLSSLRLAHTCSLWRNILFAYGEPWSKMTSELLDGNHVVLAEFVLERTRNVPLEVAGNFFADRLTNWQIQIIGKNMHRFRRLHLYLPPYNADIHIARLLDLKASEMRHCDVTVEWSSEGVQLIFPHLFSRSATKLDSYYLRQCRLEYTPENYQNLVSLRLFMVSLRRRVPNELDINVVIANSPRLESLRVSVHSSRDCDEDCDDWDPRSDPLPRLPLPQHRRYKLERLSVLELDVPLPYMLLTLGSIIFPDISVIESISLNTCRPSATTKKYFNPSEVLSQDYIPQRLLQNAYRWEFENCWLYPRVLPADPSLLQPELLFFVSCRGVQFPSDFASDRYDIAIGLGGVEDDTAARIAEVLPGFVPSHAIPVKPRHLHYEYSTSDRIPSTIDLSKHVKMGPILGLLPDIDTLDIAIDIANAVYSDEESPFCFSHRGYPENVKVLNVSYSRWSMPILRELARFCKNLPRLEELSVAATYAHFDKEDEFEEVARVVEELGLQWSRLPNLQLSMGLGGSRVVDLGIFLHNDEDYSHLDSIFEHVTFHR</sequence>
<reference evidence="1" key="1">
    <citation type="submission" date="2022-07" db="EMBL/GenBank/DDBJ databases">
        <title>Genome Sequence of Phlebia brevispora.</title>
        <authorList>
            <person name="Buettner E."/>
        </authorList>
    </citation>
    <scope>NUCLEOTIDE SEQUENCE</scope>
    <source>
        <strain evidence="1">MPL23</strain>
    </source>
</reference>
<keyword evidence="2" id="KW-1185">Reference proteome</keyword>
<name>A0ACC1TBU5_9APHY</name>
<comment type="caution">
    <text evidence="1">The sequence shown here is derived from an EMBL/GenBank/DDBJ whole genome shotgun (WGS) entry which is preliminary data.</text>
</comment>
<protein>
    <submittedName>
        <fullName evidence="1">Uncharacterized protein</fullName>
    </submittedName>
</protein>
<evidence type="ECO:0000313" key="1">
    <source>
        <dbReference type="EMBL" id="KAJ3557732.1"/>
    </source>
</evidence>
<dbReference type="EMBL" id="JANHOG010000135">
    <property type="protein sequence ID" value="KAJ3557732.1"/>
    <property type="molecule type" value="Genomic_DNA"/>
</dbReference>
<organism evidence="1 2">
    <name type="scientific">Phlebia brevispora</name>
    <dbReference type="NCBI Taxonomy" id="194682"/>
    <lineage>
        <taxon>Eukaryota</taxon>
        <taxon>Fungi</taxon>
        <taxon>Dikarya</taxon>
        <taxon>Basidiomycota</taxon>
        <taxon>Agaricomycotina</taxon>
        <taxon>Agaricomycetes</taxon>
        <taxon>Polyporales</taxon>
        <taxon>Meruliaceae</taxon>
        <taxon>Phlebia</taxon>
    </lineage>
</organism>
<gene>
    <name evidence="1" type="ORF">NM688_g1311</name>
</gene>
<dbReference type="Proteomes" id="UP001148662">
    <property type="component" value="Unassembled WGS sequence"/>
</dbReference>
<accession>A0ACC1TBU5</accession>
<evidence type="ECO:0000313" key="2">
    <source>
        <dbReference type="Proteomes" id="UP001148662"/>
    </source>
</evidence>